<organism evidence="1 2">
    <name type="scientific">Salinisphaera dokdonensis CL-ES53</name>
    <dbReference type="NCBI Taxonomy" id="1304272"/>
    <lineage>
        <taxon>Bacteria</taxon>
        <taxon>Pseudomonadati</taxon>
        <taxon>Pseudomonadota</taxon>
        <taxon>Gammaproteobacteria</taxon>
        <taxon>Salinisphaerales</taxon>
        <taxon>Salinisphaeraceae</taxon>
        <taxon>Salinisphaera</taxon>
    </lineage>
</organism>
<accession>A0ABV2B317</accession>
<evidence type="ECO:0000313" key="1">
    <source>
        <dbReference type="EMBL" id="MES1930030.1"/>
    </source>
</evidence>
<dbReference type="Proteomes" id="UP001460888">
    <property type="component" value="Unassembled WGS sequence"/>
</dbReference>
<protein>
    <recommendedName>
        <fullName evidence="3">Transmembrane protein</fullName>
    </recommendedName>
</protein>
<keyword evidence="2" id="KW-1185">Reference proteome</keyword>
<evidence type="ECO:0000313" key="2">
    <source>
        <dbReference type="Proteomes" id="UP001460888"/>
    </source>
</evidence>
<dbReference type="PROSITE" id="PS51257">
    <property type="entry name" value="PROKAR_LIPOPROTEIN"/>
    <property type="match status" value="1"/>
</dbReference>
<dbReference type="EMBL" id="APND01000004">
    <property type="protein sequence ID" value="MES1930030.1"/>
    <property type="molecule type" value="Genomic_DNA"/>
</dbReference>
<name>A0ABV2B317_9GAMM</name>
<sequence>MLRRISNALVTTALAFILAVLGFFVLVACVLPVAAHIEAGLRGQFDVECRDMTEAALRSHIVRHLKQHDPSAEVASLELVGEPRYDQSDKTVDFLAVAFDTNRAQQTAMVGCFGNVEISVR</sequence>
<evidence type="ECO:0008006" key="3">
    <source>
        <dbReference type="Google" id="ProtNLM"/>
    </source>
</evidence>
<dbReference type="RefSeq" id="WP_353111856.1">
    <property type="nucleotide sequence ID" value="NZ_APND01000004.1"/>
</dbReference>
<comment type="caution">
    <text evidence="1">The sequence shown here is derived from an EMBL/GenBank/DDBJ whole genome shotgun (WGS) entry which is preliminary data.</text>
</comment>
<gene>
    <name evidence="1" type="ORF">SADO_12283</name>
</gene>
<proteinExistence type="predicted"/>
<reference evidence="1 2" key="1">
    <citation type="submission" date="2013-03" db="EMBL/GenBank/DDBJ databases">
        <title>Salinisphaera dokdonensis CL-ES53 Genome Sequencing.</title>
        <authorList>
            <person name="Li C."/>
            <person name="Lai Q."/>
            <person name="Shao Z."/>
        </authorList>
    </citation>
    <scope>NUCLEOTIDE SEQUENCE [LARGE SCALE GENOMIC DNA]</scope>
    <source>
        <strain evidence="1 2">CL-ES53</strain>
    </source>
</reference>